<dbReference type="OrthoDB" id="844214at2"/>
<accession>A0A2T2YNY3</accession>
<keyword evidence="4" id="KW-1185">Reference proteome</keyword>
<dbReference type="RefSeq" id="WP_106933370.1">
    <property type="nucleotide sequence ID" value="NZ_PYFT01000001.1"/>
</dbReference>
<dbReference type="EMBL" id="PYFT01000001">
    <property type="protein sequence ID" value="PSR57196.1"/>
    <property type="molecule type" value="Genomic_DNA"/>
</dbReference>
<dbReference type="PANTHER" id="PTHR12147">
    <property type="entry name" value="METALLOPEPTIDASE M28 FAMILY MEMBER"/>
    <property type="match status" value="1"/>
</dbReference>
<dbReference type="InterPro" id="IPR007484">
    <property type="entry name" value="Peptidase_M28"/>
</dbReference>
<proteinExistence type="predicted"/>
<dbReference type="Proteomes" id="UP000240357">
    <property type="component" value="Unassembled WGS sequence"/>
</dbReference>
<sequence>MKVPHLIFYFCFLLTGTGVAQTLKPDKNIEQVLQVVDPKNIEAHVRYLADDRLLGRLPGTPGYKMAMDYVVSQFKAAGVEPAGENGSYLQLVRLRKAFTGKEASFALSDKNGKQETLQSGTDFILYPHFENPQVNLAASLAFVGSGISAPELGYDDYAGMNVTGKVVVVRRGAPRSFPSSVAASSMNLNTILNTALQHGAVGVIMASASNQLRELHGVNSVRFPDGKIAAAGSYVSDKIKLLSLFSRRRFNQLLLNAGLDTSQVYASLTAGKPASANLPNQIKVSYQNTYQDFDSYNVIGKITGSDATLKSEYVLHTAHLDHMGISTPVKGDSIYNGAHDNASGVACLLEISKMYAKLKVKPKRSILIALVTGEEMGLLGSSYLAVRPVVPAKNIVANINTDMPTLIAPLLSVVALGAEHSTLYNPVKEAAAYLNLAVEPDPEPEQNRFVRSDQYSFVRQGIPALHIKYGNKTTDGANNLNKTVQQWRATYYHKPQDDSNGIFDFNAGKVYTQLNFLISYQVAQNSSRPAWNPASFFSKNAASDK</sequence>
<dbReference type="GO" id="GO:0006508">
    <property type="term" value="P:proteolysis"/>
    <property type="evidence" value="ECO:0007669"/>
    <property type="project" value="InterPro"/>
</dbReference>
<dbReference type="GO" id="GO:0008235">
    <property type="term" value="F:metalloexopeptidase activity"/>
    <property type="evidence" value="ECO:0007669"/>
    <property type="project" value="InterPro"/>
</dbReference>
<feature type="signal peptide" evidence="1">
    <location>
        <begin position="1"/>
        <end position="20"/>
    </location>
</feature>
<dbReference type="SUPFAM" id="SSF52025">
    <property type="entry name" value="PA domain"/>
    <property type="match status" value="1"/>
</dbReference>
<organism evidence="3 4">
    <name type="scientific">Adhaeribacter arboris</name>
    <dbReference type="NCBI Taxonomy" id="2072846"/>
    <lineage>
        <taxon>Bacteria</taxon>
        <taxon>Pseudomonadati</taxon>
        <taxon>Bacteroidota</taxon>
        <taxon>Cytophagia</taxon>
        <taxon>Cytophagales</taxon>
        <taxon>Hymenobacteraceae</taxon>
        <taxon>Adhaeribacter</taxon>
    </lineage>
</organism>
<evidence type="ECO:0000313" key="3">
    <source>
        <dbReference type="EMBL" id="PSR57196.1"/>
    </source>
</evidence>
<keyword evidence="1" id="KW-0732">Signal</keyword>
<dbReference type="PANTHER" id="PTHR12147:SF26">
    <property type="entry name" value="PEPTIDASE M28 DOMAIN-CONTAINING PROTEIN"/>
    <property type="match status" value="1"/>
</dbReference>
<evidence type="ECO:0000259" key="2">
    <source>
        <dbReference type="Pfam" id="PF04389"/>
    </source>
</evidence>
<dbReference type="SUPFAM" id="SSF53187">
    <property type="entry name" value="Zn-dependent exopeptidases"/>
    <property type="match status" value="1"/>
</dbReference>
<dbReference type="InterPro" id="IPR045175">
    <property type="entry name" value="M28_fam"/>
</dbReference>
<protein>
    <submittedName>
        <fullName evidence="3">Peptidase M28</fullName>
    </submittedName>
</protein>
<feature type="domain" description="Peptidase M28" evidence="2">
    <location>
        <begin position="297"/>
        <end position="500"/>
    </location>
</feature>
<comment type="caution">
    <text evidence="3">The sequence shown here is derived from an EMBL/GenBank/DDBJ whole genome shotgun (WGS) entry which is preliminary data.</text>
</comment>
<dbReference type="AlphaFoldDB" id="A0A2T2YNY3"/>
<dbReference type="Gene3D" id="3.50.30.30">
    <property type="match status" value="1"/>
</dbReference>
<evidence type="ECO:0000313" key="4">
    <source>
        <dbReference type="Proteomes" id="UP000240357"/>
    </source>
</evidence>
<gene>
    <name evidence="3" type="ORF">AHMF7605_06530</name>
</gene>
<evidence type="ECO:0000256" key="1">
    <source>
        <dbReference type="SAM" id="SignalP"/>
    </source>
</evidence>
<dbReference type="Pfam" id="PF04389">
    <property type="entry name" value="Peptidase_M28"/>
    <property type="match status" value="1"/>
</dbReference>
<dbReference type="Gene3D" id="3.40.630.10">
    <property type="entry name" value="Zn peptidases"/>
    <property type="match status" value="2"/>
</dbReference>
<dbReference type="InterPro" id="IPR046450">
    <property type="entry name" value="PA_dom_sf"/>
</dbReference>
<name>A0A2T2YNY3_9BACT</name>
<feature type="chain" id="PRO_5015728098" evidence="1">
    <location>
        <begin position="21"/>
        <end position="545"/>
    </location>
</feature>
<reference evidence="3 4" key="1">
    <citation type="submission" date="2018-03" db="EMBL/GenBank/DDBJ databases">
        <title>Adhaeribacter sp. HMF7605 Genome sequencing and assembly.</title>
        <authorList>
            <person name="Kang H."/>
            <person name="Kang J."/>
            <person name="Cha I."/>
            <person name="Kim H."/>
            <person name="Joh K."/>
        </authorList>
    </citation>
    <scope>NUCLEOTIDE SEQUENCE [LARGE SCALE GENOMIC DNA]</scope>
    <source>
        <strain evidence="3 4">HMF7605</strain>
    </source>
</reference>